<comment type="caution">
    <text evidence="2">The sequence shown here is derived from an EMBL/GenBank/DDBJ whole genome shotgun (WGS) entry which is preliminary data.</text>
</comment>
<proteinExistence type="predicted"/>
<gene>
    <name evidence="2" type="ORF">THAOC_33757</name>
</gene>
<evidence type="ECO:0008006" key="4">
    <source>
        <dbReference type="Google" id="ProtNLM"/>
    </source>
</evidence>
<feature type="non-terminal residue" evidence="2">
    <location>
        <position position="318"/>
    </location>
</feature>
<feature type="region of interest" description="Disordered" evidence="1">
    <location>
        <begin position="1"/>
        <end position="59"/>
    </location>
</feature>
<reference evidence="2 3" key="1">
    <citation type="journal article" date="2012" name="Genome Biol.">
        <title>Genome and low-iron response of an oceanic diatom adapted to chronic iron limitation.</title>
        <authorList>
            <person name="Lommer M."/>
            <person name="Specht M."/>
            <person name="Roy A.S."/>
            <person name="Kraemer L."/>
            <person name="Andreson R."/>
            <person name="Gutowska M.A."/>
            <person name="Wolf J."/>
            <person name="Bergner S.V."/>
            <person name="Schilhabel M.B."/>
            <person name="Klostermeier U.C."/>
            <person name="Beiko R.G."/>
            <person name="Rosenstiel P."/>
            <person name="Hippler M."/>
            <person name="Laroche J."/>
        </authorList>
    </citation>
    <scope>NUCLEOTIDE SEQUENCE [LARGE SCALE GENOMIC DNA]</scope>
    <source>
        <strain evidence="2 3">CCMP1005</strain>
    </source>
</reference>
<protein>
    <recommendedName>
        <fullName evidence="4">Beta-lactamase-related domain-containing protein</fullName>
    </recommendedName>
</protein>
<dbReference type="Proteomes" id="UP000266841">
    <property type="component" value="Unassembled WGS sequence"/>
</dbReference>
<evidence type="ECO:0000313" key="3">
    <source>
        <dbReference type="Proteomes" id="UP000266841"/>
    </source>
</evidence>
<dbReference type="EMBL" id="AGNL01046878">
    <property type="protein sequence ID" value="EJK47514.1"/>
    <property type="molecule type" value="Genomic_DNA"/>
</dbReference>
<sequence length="318" mass="34267">MTLVNTSAKNARARQSKPESSGPSASAWAHCGAPNPRNQTHLSWQGGEETKSKKNKAHKASKHVGLEDCLATYQAILSNGNYKYSGAGVCLDDIAVKLTCKSASTCSYAEHSLHPGSTYAMETCATFNPSEEIVYNADSGMCTLGADGIGLKGPQESSCWVPTAQQSFKMTFDAMDSSRVHIDFSRNGGDTFYTEEEGGSTRVAVPVSLFEHSLQDHGECGFVDLSEDFERDETALAQPLVGRLPVRDNSFVRAALVLEKGKIVGEYVRADVNVDDPRAVHSTTKGLISLAIGKLIAEGDLRLDMPLGDIFSDEHWIG</sequence>
<name>K0R6E3_THAOC</name>
<evidence type="ECO:0000313" key="2">
    <source>
        <dbReference type="EMBL" id="EJK47514.1"/>
    </source>
</evidence>
<dbReference type="AlphaFoldDB" id="K0R6E3"/>
<dbReference type="SUPFAM" id="SSF56601">
    <property type="entry name" value="beta-lactamase/transpeptidase-like"/>
    <property type="match status" value="1"/>
</dbReference>
<organism evidence="2 3">
    <name type="scientific">Thalassiosira oceanica</name>
    <name type="common">Marine diatom</name>
    <dbReference type="NCBI Taxonomy" id="159749"/>
    <lineage>
        <taxon>Eukaryota</taxon>
        <taxon>Sar</taxon>
        <taxon>Stramenopiles</taxon>
        <taxon>Ochrophyta</taxon>
        <taxon>Bacillariophyta</taxon>
        <taxon>Coscinodiscophyceae</taxon>
        <taxon>Thalassiosirophycidae</taxon>
        <taxon>Thalassiosirales</taxon>
        <taxon>Thalassiosiraceae</taxon>
        <taxon>Thalassiosira</taxon>
    </lineage>
</organism>
<dbReference type="InterPro" id="IPR012338">
    <property type="entry name" value="Beta-lactam/transpept-like"/>
</dbReference>
<keyword evidence="3" id="KW-1185">Reference proteome</keyword>
<dbReference type="Gene3D" id="3.40.710.10">
    <property type="entry name" value="DD-peptidase/beta-lactamase superfamily"/>
    <property type="match status" value="1"/>
</dbReference>
<evidence type="ECO:0000256" key="1">
    <source>
        <dbReference type="SAM" id="MobiDB-lite"/>
    </source>
</evidence>
<accession>K0R6E3</accession>